<comment type="catalytic activity">
    <reaction evidence="9 10">
        <text>L-cysteinyl-[protein] + hexadecanoyl-CoA = S-hexadecanoyl-L-cysteinyl-[protein] + CoA</text>
        <dbReference type="Rhea" id="RHEA:36683"/>
        <dbReference type="Rhea" id="RHEA-COMP:10131"/>
        <dbReference type="Rhea" id="RHEA-COMP:11032"/>
        <dbReference type="ChEBI" id="CHEBI:29950"/>
        <dbReference type="ChEBI" id="CHEBI:57287"/>
        <dbReference type="ChEBI" id="CHEBI:57379"/>
        <dbReference type="ChEBI" id="CHEBI:74151"/>
        <dbReference type="EC" id="2.3.1.225"/>
    </reaction>
</comment>
<dbReference type="GO" id="GO:0016020">
    <property type="term" value="C:membrane"/>
    <property type="evidence" value="ECO:0007669"/>
    <property type="project" value="UniProtKB-SubCell"/>
</dbReference>
<evidence type="ECO:0000256" key="7">
    <source>
        <dbReference type="ARBA" id="ARBA00023288"/>
    </source>
</evidence>
<dbReference type="AlphaFoldDB" id="A0A9W8LII7"/>
<organism evidence="12 13">
    <name type="scientific">Coemansia javaensis</name>
    <dbReference type="NCBI Taxonomy" id="2761396"/>
    <lineage>
        <taxon>Eukaryota</taxon>
        <taxon>Fungi</taxon>
        <taxon>Fungi incertae sedis</taxon>
        <taxon>Zoopagomycota</taxon>
        <taxon>Kickxellomycotina</taxon>
        <taxon>Kickxellomycetes</taxon>
        <taxon>Kickxellales</taxon>
        <taxon>Kickxellaceae</taxon>
        <taxon>Coemansia</taxon>
    </lineage>
</organism>
<comment type="caution">
    <text evidence="12">The sequence shown here is derived from an EMBL/GenBank/DDBJ whole genome shotgun (WGS) entry which is preliminary data.</text>
</comment>
<evidence type="ECO:0000256" key="3">
    <source>
        <dbReference type="ARBA" id="ARBA00022692"/>
    </source>
</evidence>
<evidence type="ECO:0000256" key="9">
    <source>
        <dbReference type="ARBA" id="ARBA00048048"/>
    </source>
</evidence>
<feature type="transmembrane region" description="Helical" evidence="10">
    <location>
        <begin position="109"/>
        <end position="130"/>
    </location>
</feature>
<dbReference type="EC" id="2.3.1.225" evidence="10"/>
<reference evidence="12" key="1">
    <citation type="submission" date="2022-07" db="EMBL/GenBank/DDBJ databases">
        <title>Phylogenomic reconstructions and comparative analyses of Kickxellomycotina fungi.</title>
        <authorList>
            <person name="Reynolds N.K."/>
            <person name="Stajich J.E."/>
            <person name="Barry K."/>
            <person name="Grigoriev I.V."/>
            <person name="Crous P."/>
            <person name="Smith M.E."/>
        </authorList>
    </citation>
    <scope>NUCLEOTIDE SEQUENCE</scope>
    <source>
        <strain evidence="12">NBRC 105414</strain>
    </source>
</reference>
<dbReference type="GO" id="GO:0005794">
    <property type="term" value="C:Golgi apparatus"/>
    <property type="evidence" value="ECO:0007669"/>
    <property type="project" value="TreeGrafter"/>
</dbReference>
<evidence type="ECO:0000313" key="12">
    <source>
        <dbReference type="EMBL" id="KAJ2781439.1"/>
    </source>
</evidence>
<proteinExistence type="inferred from homology"/>
<evidence type="ECO:0000313" key="13">
    <source>
        <dbReference type="Proteomes" id="UP001140217"/>
    </source>
</evidence>
<evidence type="ECO:0000256" key="6">
    <source>
        <dbReference type="ARBA" id="ARBA00023139"/>
    </source>
</evidence>
<comment type="similarity">
    <text evidence="10">Belongs to the DHHC palmitoyltransferase family.</text>
</comment>
<feature type="transmembrane region" description="Helical" evidence="10">
    <location>
        <begin position="204"/>
        <end position="228"/>
    </location>
</feature>
<dbReference type="Pfam" id="PF01529">
    <property type="entry name" value="DHHC"/>
    <property type="match status" value="1"/>
</dbReference>
<evidence type="ECO:0000256" key="8">
    <source>
        <dbReference type="ARBA" id="ARBA00023315"/>
    </source>
</evidence>
<evidence type="ECO:0000256" key="1">
    <source>
        <dbReference type="ARBA" id="ARBA00004141"/>
    </source>
</evidence>
<keyword evidence="2 10" id="KW-0808">Transferase</keyword>
<evidence type="ECO:0000256" key="2">
    <source>
        <dbReference type="ARBA" id="ARBA00022679"/>
    </source>
</evidence>
<sequence length="388" mass="41856">MGAAALWALLGVLGLWVSVLILGPNRMFRGTLVERAHAVVTETLPALARRSLAQCGLGAAVAARVDGVLTALFGRRNPLLQIVAVGLYWAGLSIFLLQAAPHIPNRHVGAWHWVPICATLATNIVCYVAASAADPGVVGPDNAEAACRTFPYDRLLFFERTCATCRLPKPARSKHCPACQRCVQMAEHHCVWINNCVGLYNTRWFLGFLTTLGVICVYGAFLVATVVLEQRHLRGLAGPLLVWDAGAGRHVALTVWSSLLVTLGDCRALGMLLVLLAVLAPAIVVFAAYQLRIATLGYTGNEEGKWLNVAAAIRDGVVFAVREPGGAEAICVIEEEDQAADPRPRRPITHLRQVPNAYDRGPWGNLRLVLFPPRPAPSPQPEPKPHAA</sequence>
<dbReference type="Proteomes" id="UP001140217">
    <property type="component" value="Unassembled WGS sequence"/>
</dbReference>
<keyword evidence="3 10" id="KW-0812">Transmembrane</keyword>
<keyword evidence="5 10" id="KW-0472">Membrane</keyword>
<feature type="transmembrane region" description="Helical" evidence="10">
    <location>
        <begin position="269"/>
        <end position="289"/>
    </location>
</feature>
<comment type="subcellular location">
    <subcellularLocation>
        <location evidence="1">Membrane</location>
        <topology evidence="1">Multi-pass membrane protein</topology>
    </subcellularLocation>
</comment>
<dbReference type="InterPro" id="IPR039859">
    <property type="entry name" value="PFA4/ZDH16/20/ERF2-like"/>
</dbReference>
<dbReference type="PANTHER" id="PTHR22883">
    <property type="entry name" value="ZINC FINGER DHHC DOMAIN CONTAINING PROTEIN"/>
    <property type="match status" value="1"/>
</dbReference>
<evidence type="ECO:0000256" key="4">
    <source>
        <dbReference type="ARBA" id="ARBA00022989"/>
    </source>
</evidence>
<dbReference type="EMBL" id="JANBUL010000104">
    <property type="protein sequence ID" value="KAJ2781439.1"/>
    <property type="molecule type" value="Genomic_DNA"/>
</dbReference>
<dbReference type="PROSITE" id="PS50216">
    <property type="entry name" value="DHHC"/>
    <property type="match status" value="1"/>
</dbReference>
<dbReference type="GO" id="GO:0006612">
    <property type="term" value="P:protein targeting to membrane"/>
    <property type="evidence" value="ECO:0007669"/>
    <property type="project" value="TreeGrafter"/>
</dbReference>
<gene>
    <name evidence="12" type="primary">SWF1</name>
    <name evidence="12" type="ORF">H4R18_002860</name>
</gene>
<keyword evidence="8 10" id="KW-0012">Acyltransferase</keyword>
<accession>A0A9W8LII7</accession>
<evidence type="ECO:0000259" key="11">
    <source>
        <dbReference type="Pfam" id="PF01529"/>
    </source>
</evidence>
<keyword evidence="13" id="KW-1185">Reference proteome</keyword>
<feature type="transmembrane region" description="Helical" evidence="10">
    <location>
        <begin position="6"/>
        <end position="23"/>
    </location>
</feature>
<protein>
    <recommendedName>
        <fullName evidence="10">Palmitoyltransferase</fullName>
        <ecNumber evidence="10">2.3.1.225</ecNumber>
    </recommendedName>
</protein>
<feature type="transmembrane region" description="Helical" evidence="10">
    <location>
        <begin position="79"/>
        <end position="97"/>
    </location>
</feature>
<keyword evidence="4 10" id="KW-1133">Transmembrane helix</keyword>
<name>A0A9W8LII7_9FUNG</name>
<evidence type="ECO:0000256" key="5">
    <source>
        <dbReference type="ARBA" id="ARBA00023136"/>
    </source>
</evidence>
<keyword evidence="7" id="KW-0449">Lipoprotein</keyword>
<evidence type="ECO:0000256" key="10">
    <source>
        <dbReference type="RuleBase" id="RU079119"/>
    </source>
</evidence>
<feature type="domain" description="Palmitoyltransferase DHHC" evidence="11">
    <location>
        <begin position="159"/>
        <end position="303"/>
    </location>
</feature>
<dbReference type="OrthoDB" id="9909019at2759"/>
<dbReference type="GO" id="GO:0019706">
    <property type="term" value="F:protein-cysteine S-palmitoyltransferase activity"/>
    <property type="evidence" value="ECO:0007669"/>
    <property type="project" value="UniProtKB-EC"/>
</dbReference>
<keyword evidence="6" id="KW-0564">Palmitate</keyword>
<dbReference type="GO" id="GO:0005783">
    <property type="term" value="C:endoplasmic reticulum"/>
    <property type="evidence" value="ECO:0007669"/>
    <property type="project" value="TreeGrafter"/>
</dbReference>
<dbReference type="InterPro" id="IPR001594">
    <property type="entry name" value="Palmitoyltrfase_DHHC"/>
</dbReference>
<comment type="domain">
    <text evidence="10">The DHHC domain is required for palmitoyltransferase activity.</text>
</comment>